<organism evidence="5 6">
    <name type="scientific">Inquilinus ginsengisoli</name>
    <dbReference type="NCBI Taxonomy" id="363840"/>
    <lineage>
        <taxon>Bacteria</taxon>
        <taxon>Pseudomonadati</taxon>
        <taxon>Pseudomonadota</taxon>
        <taxon>Alphaproteobacteria</taxon>
        <taxon>Rhodospirillales</taxon>
        <taxon>Rhodospirillaceae</taxon>
        <taxon>Inquilinus</taxon>
    </lineage>
</organism>
<comment type="caution">
    <text evidence="5">The sequence shown here is derived from an EMBL/GenBank/DDBJ whole genome shotgun (WGS) entry which is preliminary data.</text>
</comment>
<name>A0ABU1K3C9_9PROT</name>
<dbReference type="InterPro" id="IPR036249">
    <property type="entry name" value="Thioredoxin-like_sf"/>
</dbReference>
<gene>
    <name evidence="5" type="ORF">E9232_006813</name>
</gene>
<proteinExistence type="predicted"/>
<evidence type="ECO:0000259" key="4">
    <source>
        <dbReference type="PROSITE" id="PS51352"/>
    </source>
</evidence>
<dbReference type="CDD" id="cd02966">
    <property type="entry name" value="TlpA_like_family"/>
    <property type="match status" value="1"/>
</dbReference>
<dbReference type="EMBL" id="JAVDPW010000017">
    <property type="protein sequence ID" value="MDR6294259.1"/>
    <property type="molecule type" value="Genomic_DNA"/>
</dbReference>
<keyword evidence="6" id="KW-1185">Reference proteome</keyword>
<comment type="subcellular location">
    <subcellularLocation>
        <location evidence="1">Cell envelope</location>
    </subcellularLocation>
</comment>
<dbReference type="Proteomes" id="UP001262410">
    <property type="component" value="Unassembled WGS sequence"/>
</dbReference>
<dbReference type="GO" id="GO:0016853">
    <property type="term" value="F:isomerase activity"/>
    <property type="evidence" value="ECO:0007669"/>
    <property type="project" value="UniProtKB-KW"/>
</dbReference>
<evidence type="ECO:0000256" key="3">
    <source>
        <dbReference type="ARBA" id="ARBA00023284"/>
    </source>
</evidence>
<dbReference type="InterPro" id="IPR013766">
    <property type="entry name" value="Thioredoxin_domain"/>
</dbReference>
<protein>
    <submittedName>
        <fullName evidence="5">Thiol-disulfide isomerase/thioredoxin</fullName>
    </submittedName>
</protein>
<evidence type="ECO:0000313" key="6">
    <source>
        <dbReference type="Proteomes" id="UP001262410"/>
    </source>
</evidence>
<dbReference type="PROSITE" id="PS51352">
    <property type="entry name" value="THIOREDOXIN_2"/>
    <property type="match status" value="1"/>
</dbReference>
<reference evidence="5 6" key="1">
    <citation type="submission" date="2023-07" db="EMBL/GenBank/DDBJ databases">
        <title>Sorghum-associated microbial communities from plants grown in Nebraska, USA.</title>
        <authorList>
            <person name="Schachtman D."/>
        </authorList>
    </citation>
    <scope>NUCLEOTIDE SEQUENCE [LARGE SCALE GENOMIC DNA]</scope>
    <source>
        <strain evidence="5 6">584</strain>
    </source>
</reference>
<dbReference type="InterPro" id="IPR013740">
    <property type="entry name" value="Redoxin"/>
</dbReference>
<evidence type="ECO:0000256" key="1">
    <source>
        <dbReference type="ARBA" id="ARBA00004196"/>
    </source>
</evidence>
<keyword evidence="5" id="KW-0413">Isomerase</keyword>
<feature type="domain" description="Thioredoxin" evidence="4">
    <location>
        <begin position="46"/>
        <end position="188"/>
    </location>
</feature>
<dbReference type="PROSITE" id="PS00194">
    <property type="entry name" value="THIOREDOXIN_1"/>
    <property type="match status" value="1"/>
</dbReference>
<keyword evidence="3" id="KW-0676">Redox-active center</keyword>
<evidence type="ECO:0000256" key="2">
    <source>
        <dbReference type="ARBA" id="ARBA00022748"/>
    </source>
</evidence>
<dbReference type="InterPro" id="IPR017937">
    <property type="entry name" value="Thioredoxin_CS"/>
</dbReference>
<sequence length="195" mass="20532">MSRRGTIAGGVAGLVLLLAAGAAWWTQQTPEGRPPLGGAVASFVLADRTEPAPEITFSDAAGNTLRLADFKGKVVLVNLWATWCAPCVKEMPALDRLQAKLGGPDFAVLALSIDREGLAKVQPFFAQNKIAALAAYLDPAGRSPALFGARGLPTTLLIGRDGTVIGRQEGSAAWDEEAAIRLMRYYLDLGKAKSA</sequence>
<keyword evidence="2" id="KW-0201">Cytochrome c-type biogenesis</keyword>
<dbReference type="Pfam" id="PF08534">
    <property type="entry name" value="Redoxin"/>
    <property type="match status" value="1"/>
</dbReference>
<dbReference type="PANTHER" id="PTHR42852">
    <property type="entry name" value="THIOL:DISULFIDE INTERCHANGE PROTEIN DSBE"/>
    <property type="match status" value="1"/>
</dbReference>
<dbReference type="Gene3D" id="3.40.30.10">
    <property type="entry name" value="Glutaredoxin"/>
    <property type="match status" value="1"/>
</dbReference>
<evidence type="ECO:0000313" key="5">
    <source>
        <dbReference type="EMBL" id="MDR6294259.1"/>
    </source>
</evidence>
<dbReference type="PANTHER" id="PTHR42852:SF13">
    <property type="entry name" value="PROTEIN DIPZ"/>
    <property type="match status" value="1"/>
</dbReference>
<dbReference type="SUPFAM" id="SSF52833">
    <property type="entry name" value="Thioredoxin-like"/>
    <property type="match status" value="1"/>
</dbReference>
<dbReference type="InterPro" id="IPR050553">
    <property type="entry name" value="Thioredoxin_ResA/DsbE_sf"/>
</dbReference>
<dbReference type="RefSeq" id="WP_309801703.1">
    <property type="nucleotide sequence ID" value="NZ_JAVDPW010000017.1"/>
</dbReference>
<accession>A0ABU1K3C9</accession>